<organism evidence="1 2">
    <name type="scientific">Mycolicibacterium fluoranthenivorans</name>
    <dbReference type="NCBI Taxonomy" id="258505"/>
    <lineage>
        <taxon>Bacteria</taxon>
        <taxon>Bacillati</taxon>
        <taxon>Actinomycetota</taxon>
        <taxon>Actinomycetes</taxon>
        <taxon>Mycobacteriales</taxon>
        <taxon>Mycobacteriaceae</taxon>
        <taxon>Mycolicibacterium</taxon>
    </lineage>
</organism>
<dbReference type="AlphaFoldDB" id="A0A1G4WKW1"/>
<dbReference type="EMBL" id="FMUB01000007">
    <property type="protein sequence ID" value="SCX24885.1"/>
    <property type="molecule type" value="Genomic_DNA"/>
</dbReference>
<evidence type="ECO:0000313" key="2">
    <source>
        <dbReference type="Proteomes" id="UP000199707"/>
    </source>
</evidence>
<protein>
    <submittedName>
        <fullName evidence="1">Uncharacterized protein</fullName>
    </submittedName>
</protein>
<name>A0A1G4WKW1_9MYCO</name>
<proteinExistence type="predicted"/>
<dbReference type="Proteomes" id="UP000199707">
    <property type="component" value="Unassembled WGS sequence"/>
</dbReference>
<accession>A0A1G4WKW1</accession>
<evidence type="ECO:0000313" key="1">
    <source>
        <dbReference type="EMBL" id="SCX24885.1"/>
    </source>
</evidence>
<reference evidence="2" key="1">
    <citation type="submission" date="2016-10" db="EMBL/GenBank/DDBJ databases">
        <authorList>
            <person name="Varghese N."/>
            <person name="Submissions S."/>
        </authorList>
    </citation>
    <scope>NUCLEOTIDE SEQUENCE [LARGE SCALE GENOMIC DNA]</scope>
    <source>
        <strain evidence="2">UNC267MFSha1.1M11</strain>
    </source>
</reference>
<gene>
    <name evidence="1" type="ORF">SAMN02799620_03803</name>
</gene>
<sequence>MSSAQTRPGLMYPVTTTQALIVTEHEVLSRTASAMHPLKRLTSLASLFGKRVTQAISFHHLEASAPNTGRKISASSRSSLSGPY</sequence>